<feature type="active site" evidence="9">
    <location>
        <position position="26"/>
    </location>
</feature>
<gene>
    <name evidence="12" type="ORF">MettiDRAFT_2988</name>
</gene>
<keyword evidence="3" id="KW-0436">Ligase</keyword>
<dbReference type="Proteomes" id="UP000019483">
    <property type="component" value="Unassembled WGS sequence"/>
</dbReference>
<dbReference type="InterPro" id="IPR004421">
    <property type="entry name" value="Carbamoyltransferase_HypF"/>
</dbReference>
<evidence type="ECO:0000256" key="9">
    <source>
        <dbReference type="PROSITE-ProRule" id="PRU00520"/>
    </source>
</evidence>
<dbReference type="EC" id="6.2.-.-" evidence="8"/>
<dbReference type="InterPro" id="IPR011125">
    <property type="entry name" value="Znf_HypF"/>
</dbReference>
<dbReference type="Pfam" id="PF01300">
    <property type="entry name" value="Sua5_yciO_yrdC"/>
    <property type="match status" value="1"/>
</dbReference>
<dbReference type="Gene3D" id="3.90.870.50">
    <property type="match status" value="1"/>
</dbReference>
<dbReference type="InterPro" id="IPR036046">
    <property type="entry name" value="Acylphosphatase-like_dom_sf"/>
</dbReference>
<proteinExistence type="inferred from homology"/>
<keyword evidence="13" id="KW-1185">Reference proteome</keyword>
<dbReference type="InterPro" id="IPR006070">
    <property type="entry name" value="Sua5-like_dom"/>
</dbReference>
<keyword evidence="4" id="KW-0479">Metal-binding</keyword>
<accession>W9E1K0</accession>
<dbReference type="GO" id="GO:0003725">
    <property type="term" value="F:double-stranded RNA binding"/>
    <property type="evidence" value="ECO:0007669"/>
    <property type="project" value="InterPro"/>
</dbReference>
<dbReference type="PANTHER" id="PTHR42959">
    <property type="entry name" value="CARBAMOYLTRANSFERASE"/>
    <property type="match status" value="1"/>
</dbReference>
<dbReference type="PROSITE" id="PS51160">
    <property type="entry name" value="ACYLPHOSPHATASE_3"/>
    <property type="match status" value="1"/>
</dbReference>
<sequence length="773" mass="85902">MEYKKTMSKVSRLIIVEGIVQGVGFRPFVYRIAKNHSISGSVKNNGGRVEIIAEGSCGNIDSFLLDLETENPPVSQIYSIKSKDIAIEGHNDFTIVKSSTEKTPNSILVPDIGICKNCTQELGDPENRRHEYPFISCTECGPRYTLTRTLPYDRQSTSMFDFKPCAVCDSEYTSPADRRFHAQTVCCKDCGPELTFTDNAGSMLSKGKEAISDCAKAINEGRILSIKGYGGFHLSCDAFQTEAVKLLRSRIGRPQQPFAIMAKDIQAAREIVHINDKEEKLLLSSKRPVLILDKNKDSNKDSDLDYDLEEIAPQLHNIGVMLPYSGIHHMLFKNTSSNAYIMTSANVPGLPMVIEDEVAIRELGHIADNYLLHNLKIENRIDDSIIRTFKDNHVFIRRSRGYVPEPSELPFEIRPSVGVGAELSNTLIFASGNKAYISPHIGNTNHYETAMYHAEVFNRFSKLTSIEPESWGCDMHPHFNTTKFAMETGGNNVVPVQHHHAHLVALMADAKLDRDSEIIGIALDGVGYGSDGTVWGGEILQANYTEHSRQGHLKAHAMPGGDLCSYYPERMVISMLKGLADDDELFSLPFELKHGKMELKMVREQLEKNINVVMSSSSGRVLDAATALLGICKYRSYQGEPAMKLESYARKATEKSLELSVTIKDNVFDTGMLLFELYNKLNENEYSIPELAWAYEDAFARGVSEMAVRAAKRTGIDVVGLTGGVAYNEHISYRIRDIIKENDLKFISHSKVPCGDAGISLGQAIVASLKSDE</sequence>
<dbReference type="Pfam" id="PF22521">
    <property type="entry name" value="HypF_C_2"/>
    <property type="match status" value="1"/>
</dbReference>
<feature type="active site" evidence="9">
    <location>
        <position position="44"/>
    </location>
</feature>
<protein>
    <recommendedName>
        <fullName evidence="8">Carbamoyltransferase</fullName>
        <ecNumber evidence="8">6.2.-.-</ecNumber>
    </recommendedName>
</protein>
<dbReference type="InterPro" id="IPR041440">
    <property type="entry name" value="HypF_C"/>
</dbReference>
<evidence type="ECO:0000259" key="11">
    <source>
        <dbReference type="PROSITE" id="PS51163"/>
    </source>
</evidence>
<evidence type="ECO:0000313" key="12">
    <source>
        <dbReference type="EMBL" id="ETA69486.1"/>
    </source>
</evidence>
<dbReference type="GO" id="GO:0003998">
    <property type="term" value="F:acylphosphatase activity"/>
    <property type="evidence" value="ECO:0007669"/>
    <property type="project" value="UniProtKB-EC"/>
</dbReference>
<reference evidence="12 13" key="1">
    <citation type="submission" date="2013-08" db="EMBL/GenBank/DDBJ databases">
        <authorList>
            <consortium name="DOE Joint Genome Institute"/>
            <person name="Eisen J."/>
            <person name="Huntemann M."/>
            <person name="Han J."/>
            <person name="Chen A."/>
            <person name="Kyrpides N."/>
            <person name="Mavromatis K."/>
            <person name="Markowitz V."/>
            <person name="Palaniappan K."/>
            <person name="Ivanova N."/>
            <person name="Schaumberg A."/>
            <person name="Pati A."/>
            <person name="Liolios K."/>
            <person name="Nordberg H.P."/>
            <person name="Cantor M.N."/>
            <person name="Hua S.X."/>
            <person name="Woyke T."/>
        </authorList>
    </citation>
    <scope>NUCLEOTIDE SEQUENCE [LARGE SCALE GENOMIC DNA]</scope>
    <source>
        <strain evidence="12 13">DSM 2278</strain>
    </source>
</reference>
<dbReference type="UniPathway" id="UPA00335"/>
<evidence type="ECO:0000256" key="1">
    <source>
        <dbReference type="ARBA" id="ARBA00004711"/>
    </source>
</evidence>
<evidence type="ECO:0000256" key="6">
    <source>
        <dbReference type="ARBA" id="ARBA00022833"/>
    </source>
</evidence>
<dbReference type="NCBIfam" id="TIGR00143">
    <property type="entry name" value="hypF"/>
    <property type="match status" value="1"/>
</dbReference>
<dbReference type="GO" id="GO:0051604">
    <property type="term" value="P:protein maturation"/>
    <property type="evidence" value="ECO:0007669"/>
    <property type="project" value="TreeGrafter"/>
</dbReference>
<comment type="catalytic activity">
    <reaction evidence="9">
        <text>an acyl phosphate + H2O = a carboxylate + phosphate + H(+)</text>
        <dbReference type="Rhea" id="RHEA:14965"/>
        <dbReference type="ChEBI" id="CHEBI:15377"/>
        <dbReference type="ChEBI" id="CHEBI:15378"/>
        <dbReference type="ChEBI" id="CHEBI:29067"/>
        <dbReference type="ChEBI" id="CHEBI:43474"/>
        <dbReference type="ChEBI" id="CHEBI:59918"/>
        <dbReference type="EC" id="3.6.1.7"/>
    </reaction>
</comment>
<dbReference type="InterPro" id="IPR043129">
    <property type="entry name" value="ATPase_NBD"/>
</dbReference>
<dbReference type="Pfam" id="PF00708">
    <property type="entry name" value="Acylphosphatase"/>
    <property type="match status" value="1"/>
</dbReference>
<organism evidence="12 13">
    <name type="scientific">Methanolobus tindarius DSM 2278</name>
    <dbReference type="NCBI Taxonomy" id="1090322"/>
    <lineage>
        <taxon>Archaea</taxon>
        <taxon>Methanobacteriati</taxon>
        <taxon>Methanobacteriota</taxon>
        <taxon>Stenosarchaea group</taxon>
        <taxon>Methanomicrobia</taxon>
        <taxon>Methanosarcinales</taxon>
        <taxon>Methanosarcinaceae</taxon>
        <taxon>Methanolobus</taxon>
    </lineage>
</organism>
<keyword evidence="6" id="KW-0862">Zinc</keyword>
<name>W9E1K0_METTI</name>
<dbReference type="Gene3D" id="3.30.420.40">
    <property type="match status" value="1"/>
</dbReference>
<dbReference type="Gene3D" id="3.30.420.360">
    <property type="match status" value="1"/>
</dbReference>
<dbReference type="Pfam" id="PF17788">
    <property type="entry name" value="HypF_C"/>
    <property type="match status" value="1"/>
</dbReference>
<dbReference type="GO" id="GO:0016743">
    <property type="term" value="F:carboxyl- or carbamoyltransferase activity"/>
    <property type="evidence" value="ECO:0007669"/>
    <property type="project" value="UniProtKB-UniRule"/>
</dbReference>
<comment type="pathway">
    <text evidence="1">Protein modification; [NiFe] hydrogenase maturation.</text>
</comment>
<keyword evidence="5" id="KW-0863">Zinc-finger</keyword>
<comment type="caution">
    <text evidence="12">The sequence shown here is derived from an EMBL/GenBank/DDBJ whole genome shotgun (WGS) entry which is preliminary data.</text>
</comment>
<dbReference type="InterPro" id="IPR017945">
    <property type="entry name" value="DHBP_synth_RibB-like_a/b_dom"/>
</dbReference>
<dbReference type="EMBL" id="AZAJ01000001">
    <property type="protein sequence ID" value="ETA69486.1"/>
    <property type="molecule type" value="Genomic_DNA"/>
</dbReference>
<dbReference type="InterPro" id="IPR055128">
    <property type="entry name" value="HypF_C_2"/>
</dbReference>
<evidence type="ECO:0000313" key="13">
    <source>
        <dbReference type="Proteomes" id="UP000019483"/>
    </source>
</evidence>
<dbReference type="InterPro" id="IPR051060">
    <property type="entry name" value="Carbamoyltrans_HypF-like"/>
</dbReference>
<feature type="domain" description="Acylphosphatase-like" evidence="10">
    <location>
        <begin position="11"/>
        <end position="97"/>
    </location>
</feature>
<dbReference type="PROSITE" id="PS51163">
    <property type="entry name" value="YRDC"/>
    <property type="match status" value="1"/>
</dbReference>
<dbReference type="SUPFAM" id="SSF53067">
    <property type="entry name" value="Actin-like ATPase domain"/>
    <property type="match status" value="1"/>
</dbReference>
<evidence type="ECO:0000256" key="5">
    <source>
        <dbReference type="ARBA" id="ARBA00022771"/>
    </source>
</evidence>
<evidence type="ECO:0000256" key="8">
    <source>
        <dbReference type="PIRNR" id="PIRNR006256"/>
    </source>
</evidence>
<keyword evidence="9" id="KW-0378">Hydrolase</keyword>
<evidence type="ECO:0000256" key="4">
    <source>
        <dbReference type="ARBA" id="ARBA00022723"/>
    </source>
</evidence>
<dbReference type="SUPFAM" id="SSF55821">
    <property type="entry name" value="YrdC/RibB"/>
    <property type="match status" value="1"/>
</dbReference>
<dbReference type="Pfam" id="PF07503">
    <property type="entry name" value="zf-HYPF"/>
    <property type="match status" value="2"/>
</dbReference>
<dbReference type="AlphaFoldDB" id="W9E1K0"/>
<dbReference type="STRING" id="1090322.MettiDRAFT_2988"/>
<evidence type="ECO:0000259" key="10">
    <source>
        <dbReference type="PROSITE" id="PS51160"/>
    </source>
</evidence>
<comment type="similarity">
    <text evidence="2 8">Belongs to the carbamoyltransferase HypF family.</text>
</comment>
<feature type="domain" description="YrdC-like" evidence="11">
    <location>
        <begin position="208"/>
        <end position="401"/>
    </location>
</feature>
<dbReference type="InterPro" id="IPR001792">
    <property type="entry name" value="Acylphosphatase-like_dom"/>
</dbReference>
<dbReference type="GO" id="GO:0008270">
    <property type="term" value="F:zinc ion binding"/>
    <property type="evidence" value="ECO:0007669"/>
    <property type="project" value="UniProtKB-KW"/>
</dbReference>
<dbReference type="InterPro" id="IPR017968">
    <property type="entry name" value="Acylphosphatase_CS"/>
</dbReference>
<dbReference type="Gene3D" id="3.30.110.120">
    <property type="match status" value="1"/>
</dbReference>
<dbReference type="GO" id="GO:0016874">
    <property type="term" value="F:ligase activity"/>
    <property type="evidence" value="ECO:0007669"/>
    <property type="project" value="UniProtKB-UniRule"/>
</dbReference>
<evidence type="ECO:0000256" key="7">
    <source>
        <dbReference type="ARBA" id="ARBA00048220"/>
    </source>
</evidence>
<dbReference type="SUPFAM" id="SSF54975">
    <property type="entry name" value="Acylphosphatase/BLUF domain-like"/>
    <property type="match status" value="1"/>
</dbReference>
<dbReference type="PANTHER" id="PTHR42959:SF1">
    <property type="entry name" value="CARBAMOYLTRANSFERASE HYPF"/>
    <property type="match status" value="1"/>
</dbReference>
<evidence type="ECO:0000256" key="2">
    <source>
        <dbReference type="ARBA" id="ARBA00008097"/>
    </source>
</evidence>
<dbReference type="PROSITE" id="PS00150">
    <property type="entry name" value="ACYLPHOSPHATASE_1"/>
    <property type="match status" value="1"/>
</dbReference>
<comment type="catalytic activity">
    <reaction evidence="7">
        <text>C-terminal L-cysteinyl-[HypE protein] + carbamoyl phosphate + ATP + H2O = C-terminal S-carboxamide-L-cysteinyl-[HypE protein] + AMP + phosphate + diphosphate + H(+)</text>
        <dbReference type="Rhea" id="RHEA:55636"/>
        <dbReference type="Rhea" id="RHEA-COMP:14247"/>
        <dbReference type="Rhea" id="RHEA-COMP:14392"/>
        <dbReference type="ChEBI" id="CHEBI:15377"/>
        <dbReference type="ChEBI" id="CHEBI:15378"/>
        <dbReference type="ChEBI" id="CHEBI:30616"/>
        <dbReference type="ChEBI" id="CHEBI:33019"/>
        <dbReference type="ChEBI" id="CHEBI:43474"/>
        <dbReference type="ChEBI" id="CHEBI:58228"/>
        <dbReference type="ChEBI" id="CHEBI:76913"/>
        <dbReference type="ChEBI" id="CHEBI:139126"/>
        <dbReference type="ChEBI" id="CHEBI:456215"/>
    </reaction>
</comment>
<evidence type="ECO:0000256" key="3">
    <source>
        <dbReference type="ARBA" id="ARBA00022598"/>
    </source>
</evidence>
<dbReference type="PIRSF" id="PIRSF006256">
    <property type="entry name" value="CMPcnvr_hdrg_mat"/>
    <property type="match status" value="1"/>
</dbReference>